<dbReference type="EMBL" id="CP003282">
    <property type="protein sequence ID" value="AFG36495.1"/>
    <property type="molecule type" value="Genomic_DNA"/>
</dbReference>
<dbReference type="OrthoDB" id="4772576at2"/>
<gene>
    <name evidence="2" type="ordered locus">Spiaf_0390</name>
</gene>
<dbReference type="KEGG" id="sfc:Spiaf_0390"/>
<protein>
    <recommendedName>
        <fullName evidence="1">DUF1707 domain-containing protein</fullName>
    </recommendedName>
</protein>
<dbReference type="PANTHER" id="PTHR40763">
    <property type="entry name" value="MEMBRANE PROTEIN-RELATED"/>
    <property type="match status" value="1"/>
</dbReference>
<dbReference type="PANTHER" id="PTHR40763:SF5">
    <property type="entry name" value="MEMBRANE PROTEIN"/>
    <property type="match status" value="1"/>
</dbReference>
<evidence type="ECO:0000313" key="2">
    <source>
        <dbReference type="EMBL" id="AFG36495.1"/>
    </source>
</evidence>
<name>H9UG52_SPIAZ</name>
<dbReference type="HOGENOM" id="CLU_075817_4_1_12"/>
<dbReference type="Pfam" id="PF08044">
    <property type="entry name" value="DUF1707"/>
    <property type="match status" value="1"/>
</dbReference>
<sequence length="197" mass="21622">MQNQRNQGKNLQTRASDTERFQIEEQLRAAATEGRIDFTELAERLTAVYNSRTTQELAAITADLPERVVPAVKPLALRVSSGIQKKQGVWQVPAELSAECNSGQVTIDFTQAICPHQEIQLNIAINSGVIRLVVPEGWQVHHDEVSINSGVSRDKLKAPPRVGLPVVNVQGSINSGVLTMVHPRAGFWAGVLRRIFG</sequence>
<reference evidence="3" key="1">
    <citation type="journal article" date="2013" name="Stand. Genomic Sci.">
        <title>Complete genome sequence of the halophilic bacterium Spirochaeta africana type strain (Z-7692(T)) from the alkaline Lake Magadi in the East African Rift.</title>
        <authorList>
            <person name="Liolos K."/>
            <person name="Abt B."/>
            <person name="Scheuner C."/>
            <person name="Teshima H."/>
            <person name="Held B."/>
            <person name="Lapidus A."/>
            <person name="Nolan M."/>
            <person name="Lucas S."/>
            <person name="Deshpande S."/>
            <person name="Cheng J.F."/>
            <person name="Tapia R."/>
            <person name="Goodwin L.A."/>
            <person name="Pitluck S."/>
            <person name="Pagani I."/>
            <person name="Ivanova N."/>
            <person name="Mavromatis K."/>
            <person name="Mikhailova N."/>
            <person name="Huntemann M."/>
            <person name="Pati A."/>
            <person name="Chen A."/>
            <person name="Palaniappan K."/>
            <person name="Land M."/>
            <person name="Rohde M."/>
            <person name="Tindall B.J."/>
            <person name="Detter J.C."/>
            <person name="Goker M."/>
            <person name="Bristow J."/>
            <person name="Eisen J.A."/>
            <person name="Markowitz V."/>
            <person name="Hugenholtz P."/>
            <person name="Woyke T."/>
            <person name="Klenk H.P."/>
            <person name="Kyrpides N.C."/>
        </authorList>
    </citation>
    <scope>NUCLEOTIDE SEQUENCE</scope>
    <source>
        <strain evidence="3">ATCC 700263 / DSM 8902 / Z-7692</strain>
    </source>
</reference>
<dbReference type="InterPro" id="IPR012551">
    <property type="entry name" value="DUF1707_SHOCT-like"/>
</dbReference>
<organism evidence="2 3">
    <name type="scientific">Spirochaeta africana (strain ATCC 700263 / DSM 8902 / Z-7692)</name>
    <dbReference type="NCBI Taxonomy" id="889378"/>
    <lineage>
        <taxon>Bacteria</taxon>
        <taxon>Pseudomonadati</taxon>
        <taxon>Spirochaetota</taxon>
        <taxon>Spirochaetia</taxon>
        <taxon>Spirochaetales</taxon>
        <taxon>Spirochaetaceae</taxon>
        <taxon>Spirochaeta</taxon>
    </lineage>
</organism>
<dbReference type="AlphaFoldDB" id="H9UG52"/>
<dbReference type="STRING" id="889378.Spiaf_0390"/>
<evidence type="ECO:0000313" key="3">
    <source>
        <dbReference type="Proteomes" id="UP000007383"/>
    </source>
</evidence>
<keyword evidence="3" id="KW-1185">Reference proteome</keyword>
<dbReference type="eggNOG" id="COG4758">
    <property type="taxonomic scope" value="Bacteria"/>
</dbReference>
<dbReference type="PATRIC" id="fig|889378.3.peg.394"/>
<dbReference type="RefSeq" id="WP_014454493.1">
    <property type="nucleotide sequence ID" value="NC_017098.1"/>
</dbReference>
<proteinExistence type="predicted"/>
<accession>H9UG52</accession>
<feature type="domain" description="DUF1707" evidence="1">
    <location>
        <begin position="13"/>
        <end position="65"/>
    </location>
</feature>
<dbReference type="Proteomes" id="UP000007383">
    <property type="component" value="Chromosome"/>
</dbReference>
<evidence type="ECO:0000259" key="1">
    <source>
        <dbReference type="Pfam" id="PF08044"/>
    </source>
</evidence>